<dbReference type="InterPro" id="IPR007005">
    <property type="entry name" value="XAP5"/>
</dbReference>
<feature type="region of interest" description="Disordered" evidence="2">
    <location>
        <begin position="195"/>
        <end position="255"/>
    </location>
</feature>
<sequence>MADLEELPDSLDYNNRAALSVPLRAHPAAGGYQTQLHALLPRSFSIAVYFPAEPNRFCPIDDGVPDRTKILVNVVLRITAIMATFKGAAKEAQRAMLLMKQREKERQELELQKRKLEAELRVGEISTKFAVHYDAIEQQLRTDTIGLVTLDEMKARQRAFMTLREKELALGGSKGICSKSGPNGSDKKTKLQPSLLSFEEEDEAGDIIVESEDTTKMEAVEKNTELEPSPSDERTVSSDEQTPIESSNCAPTKRRRLGMNPAVDTSFLPDIDRDAEEKRLRENLRREWVEKQAAIKEEEINITYSYWDGSGHRKQLRVKKGHMIHLFLHRCLEQLRKDFTELKSATADQLMYIKEDLIIPHHYTFYDFIVTKARGKSGPLFCFDVHDDVRLRMDAKVEKDESHAGKVCLRSWYERNKHIFPASRWEPYDPAKNWDQYTISDKMAARITIK</sequence>
<comment type="caution">
    <text evidence="4">The sequence shown here is derived from an EMBL/GenBank/DDBJ whole genome shotgun (WGS) entry which is preliminary data.</text>
</comment>
<evidence type="ECO:0000256" key="1">
    <source>
        <dbReference type="SAM" id="Coils"/>
    </source>
</evidence>
<feature type="domain" description="FAM50A/XAP5 C-terminal" evidence="3">
    <location>
        <begin position="298"/>
        <end position="438"/>
    </location>
</feature>
<reference evidence="4" key="1">
    <citation type="submission" date="2019-05" db="EMBL/GenBank/DDBJ databases">
        <title>Annotation for the trematode Paragonimus heterotremus.</title>
        <authorList>
            <person name="Choi Y.-J."/>
        </authorList>
    </citation>
    <scope>NUCLEOTIDE SEQUENCE</scope>
    <source>
        <strain evidence="4">LC</strain>
    </source>
</reference>
<evidence type="ECO:0000256" key="2">
    <source>
        <dbReference type="SAM" id="MobiDB-lite"/>
    </source>
</evidence>
<dbReference type="InterPro" id="IPR048337">
    <property type="entry name" value="FAM50A/XAP5_C"/>
</dbReference>
<organism evidence="4 5">
    <name type="scientific">Paragonimus heterotremus</name>
    <dbReference type="NCBI Taxonomy" id="100268"/>
    <lineage>
        <taxon>Eukaryota</taxon>
        <taxon>Metazoa</taxon>
        <taxon>Spiralia</taxon>
        <taxon>Lophotrochozoa</taxon>
        <taxon>Platyhelminthes</taxon>
        <taxon>Trematoda</taxon>
        <taxon>Digenea</taxon>
        <taxon>Plagiorchiida</taxon>
        <taxon>Troglotremata</taxon>
        <taxon>Troglotrematidae</taxon>
        <taxon>Paragonimus</taxon>
    </lineage>
</organism>
<dbReference type="AlphaFoldDB" id="A0A8J4SRV1"/>
<name>A0A8J4SRV1_9TREM</name>
<keyword evidence="1" id="KW-0175">Coiled coil</keyword>
<dbReference type="GO" id="GO:0005634">
    <property type="term" value="C:nucleus"/>
    <property type="evidence" value="ECO:0007669"/>
    <property type="project" value="InterPro"/>
</dbReference>
<feature type="compositionally biased region" description="Acidic residues" evidence="2">
    <location>
        <begin position="198"/>
        <end position="212"/>
    </location>
</feature>
<protein>
    <submittedName>
        <fullName evidence="4">XAP5-domain-containing protein</fullName>
    </submittedName>
</protein>
<dbReference type="GO" id="GO:0006325">
    <property type="term" value="P:chromatin organization"/>
    <property type="evidence" value="ECO:0007669"/>
    <property type="project" value="TreeGrafter"/>
</dbReference>
<dbReference type="OrthoDB" id="1562195at2759"/>
<dbReference type="Pfam" id="PF04921">
    <property type="entry name" value="XAP5"/>
    <property type="match status" value="1"/>
</dbReference>
<feature type="compositionally biased region" description="Basic and acidic residues" evidence="2">
    <location>
        <begin position="213"/>
        <end position="237"/>
    </location>
</feature>
<evidence type="ECO:0000313" key="4">
    <source>
        <dbReference type="EMBL" id="KAF5403635.1"/>
    </source>
</evidence>
<evidence type="ECO:0000313" key="5">
    <source>
        <dbReference type="Proteomes" id="UP000748531"/>
    </source>
</evidence>
<proteinExistence type="predicted"/>
<keyword evidence="5" id="KW-1185">Reference proteome</keyword>
<dbReference type="EMBL" id="LUCH01001117">
    <property type="protein sequence ID" value="KAF5403635.1"/>
    <property type="molecule type" value="Genomic_DNA"/>
</dbReference>
<feature type="coiled-coil region" evidence="1">
    <location>
        <begin position="92"/>
        <end position="126"/>
    </location>
</feature>
<dbReference type="Proteomes" id="UP000748531">
    <property type="component" value="Unassembled WGS sequence"/>
</dbReference>
<gene>
    <name evidence="4" type="ORF">PHET_02949</name>
</gene>
<accession>A0A8J4SRV1</accession>
<dbReference type="PANTHER" id="PTHR12722">
    <property type="entry name" value="XAP-5 PROTEIN-RELATED"/>
    <property type="match status" value="1"/>
</dbReference>
<dbReference type="PANTHER" id="PTHR12722:SF0">
    <property type="entry name" value="PROTEIN FAM50A"/>
    <property type="match status" value="1"/>
</dbReference>
<evidence type="ECO:0000259" key="3">
    <source>
        <dbReference type="Pfam" id="PF04921"/>
    </source>
</evidence>
<feature type="compositionally biased region" description="Polar residues" evidence="2">
    <location>
        <begin position="238"/>
        <end position="250"/>
    </location>
</feature>